<comment type="caution">
    <text evidence="7">The sequence shown here is derived from an EMBL/GenBank/DDBJ whole genome shotgun (WGS) entry which is preliminary data.</text>
</comment>
<evidence type="ECO:0000259" key="6">
    <source>
        <dbReference type="SMART" id="SM00906"/>
    </source>
</evidence>
<organism evidence="7 8">
    <name type="scientific">Lithohypha guttulata</name>
    <dbReference type="NCBI Taxonomy" id="1690604"/>
    <lineage>
        <taxon>Eukaryota</taxon>
        <taxon>Fungi</taxon>
        <taxon>Dikarya</taxon>
        <taxon>Ascomycota</taxon>
        <taxon>Pezizomycotina</taxon>
        <taxon>Eurotiomycetes</taxon>
        <taxon>Chaetothyriomycetidae</taxon>
        <taxon>Chaetothyriales</taxon>
        <taxon>Trichomeriaceae</taxon>
        <taxon>Lithohypha</taxon>
    </lineage>
</organism>
<feature type="compositionally biased region" description="Polar residues" evidence="4">
    <location>
        <begin position="10"/>
        <end position="32"/>
    </location>
</feature>
<accession>A0ABR0KQB2</accession>
<sequence>MENGERDEANSSIPSTRASSTESPEATQSRLLLNSKGERFLRGTLRYHMGSSAFTEANTKDIMLEVEMTDNQLGTIPELSDADEAELIRCYLEATSGILGLNDQNEPSTQFYQNTIDDHTAENLIILAIGAQCRGRPSDIQLASNCFKHGRSIAFGDMLINPSISMIKVFLLMSFYMLGACRRNAAFMYLGVSAKAACALGLHTKDYYRNLPHYTTETRQALWKSLFILDTIVSSVLGRPSSLPIQELEGAASIARFKTSTPEHCKAALEASYGATTYLSSLIQQSPGKKTASIDSTERLLGGLKTWSQSLHHSLRQLASPTGDRKLLIGNSHIGCIYYFTVMLSTRPFFISHNIAQLQKAKPPASNGTRPFVDYERVSKLAQVCLDAAITLANLTHRVQSQNGFLNNMCLVKAFVFAAGLLIGFSLFSSDSTDPDTQNAYSNAQTVLQQLSLLSPQAKHYHEILNDFSEAIGKYHRQKLNKKRRATNQYLDHIFDLESNTQSQNISGETGQQQYLSPVSGDGTILGTSTGDAFMTGNDIDFRTDLNFNAMMEIYDPDNLPLVWDDFGFA</sequence>
<evidence type="ECO:0000256" key="2">
    <source>
        <dbReference type="ARBA" id="ARBA00023163"/>
    </source>
</evidence>
<dbReference type="Proteomes" id="UP001345013">
    <property type="component" value="Unassembled WGS sequence"/>
</dbReference>
<evidence type="ECO:0000256" key="3">
    <source>
        <dbReference type="ARBA" id="ARBA00023242"/>
    </source>
</evidence>
<dbReference type="CDD" id="cd12148">
    <property type="entry name" value="fungal_TF_MHR"/>
    <property type="match status" value="1"/>
</dbReference>
<dbReference type="PANTHER" id="PTHR47424:SF9">
    <property type="entry name" value="TAH-2"/>
    <property type="match status" value="1"/>
</dbReference>
<dbReference type="SMART" id="SM00906">
    <property type="entry name" value="Fungal_trans"/>
    <property type="match status" value="1"/>
</dbReference>
<evidence type="ECO:0000256" key="5">
    <source>
        <dbReference type="SAM" id="Phobius"/>
    </source>
</evidence>
<reference evidence="7 8" key="1">
    <citation type="submission" date="2023-08" db="EMBL/GenBank/DDBJ databases">
        <title>Black Yeasts Isolated from many extreme environments.</title>
        <authorList>
            <person name="Coleine C."/>
            <person name="Stajich J.E."/>
            <person name="Selbmann L."/>
        </authorList>
    </citation>
    <scope>NUCLEOTIDE SEQUENCE [LARGE SCALE GENOMIC DNA]</scope>
    <source>
        <strain evidence="7 8">CCFEE 5885</strain>
    </source>
</reference>
<dbReference type="Pfam" id="PF04082">
    <property type="entry name" value="Fungal_trans"/>
    <property type="match status" value="1"/>
</dbReference>
<dbReference type="PANTHER" id="PTHR47424">
    <property type="entry name" value="REGULATORY PROTEIN GAL4"/>
    <property type="match status" value="1"/>
</dbReference>
<dbReference type="InterPro" id="IPR051127">
    <property type="entry name" value="Fungal_SecMet_Regulators"/>
</dbReference>
<dbReference type="EMBL" id="JAVRRG010000003">
    <property type="protein sequence ID" value="KAK5102135.1"/>
    <property type="molecule type" value="Genomic_DNA"/>
</dbReference>
<gene>
    <name evidence="7" type="ORF">LTR24_000366</name>
</gene>
<evidence type="ECO:0000256" key="1">
    <source>
        <dbReference type="ARBA" id="ARBA00023015"/>
    </source>
</evidence>
<keyword evidence="3" id="KW-0539">Nucleus</keyword>
<evidence type="ECO:0000313" key="7">
    <source>
        <dbReference type="EMBL" id="KAK5102135.1"/>
    </source>
</evidence>
<feature type="domain" description="Xylanolytic transcriptional activator regulatory" evidence="6">
    <location>
        <begin position="186"/>
        <end position="263"/>
    </location>
</feature>
<keyword evidence="2" id="KW-0804">Transcription</keyword>
<name>A0ABR0KQB2_9EURO</name>
<feature type="transmembrane region" description="Helical" evidence="5">
    <location>
        <begin position="158"/>
        <end position="179"/>
    </location>
</feature>
<keyword evidence="5" id="KW-0812">Transmembrane</keyword>
<keyword evidence="5" id="KW-1133">Transmembrane helix</keyword>
<proteinExistence type="predicted"/>
<keyword evidence="8" id="KW-1185">Reference proteome</keyword>
<keyword evidence="1" id="KW-0805">Transcription regulation</keyword>
<evidence type="ECO:0000313" key="8">
    <source>
        <dbReference type="Proteomes" id="UP001345013"/>
    </source>
</evidence>
<evidence type="ECO:0000256" key="4">
    <source>
        <dbReference type="SAM" id="MobiDB-lite"/>
    </source>
</evidence>
<feature type="region of interest" description="Disordered" evidence="4">
    <location>
        <begin position="1"/>
        <end position="33"/>
    </location>
</feature>
<protein>
    <recommendedName>
        <fullName evidence="6">Xylanolytic transcriptional activator regulatory domain-containing protein</fullName>
    </recommendedName>
</protein>
<dbReference type="InterPro" id="IPR007219">
    <property type="entry name" value="XnlR_reg_dom"/>
</dbReference>
<keyword evidence="5" id="KW-0472">Membrane</keyword>